<evidence type="ECO:0000256" key="7">
    <source>
        <dbReference type="SAM" id="SignalP"/>
    </source>
</evidence>
<feature type="compositionally biased region" description="Polar residues" evidence="6">
    <location>
        <begin position="398"/>
        <end position="408"/>
    </location>
</feature>
<dbReference type="PROSITE" id="PS51257">
    <property type="entry name" value="PROKAR_LIPOPROTEIN"/>
    <property type="match status" value="1"/>
</dbReference>
<proteinExistence type="inferred from homology"/>
<evidence type="ECO:0000256" key="1">
    <source>
        <dbReference type="ARBA" id="ARBA00004370"/>
    </source>
</evidence>
<dbReference type="Pfam" id="PF00263">
    <property type="entry name" value="Secretin"/>
    <property type="match status" value="1"/>
</dbReference>
<dbReference type="PANTHER" id="PTHR30332:SF24">
    <property type="entry name" value="SECRETIN GSPD-RELATED"/>
    <property type="match status" value="1"/>
</dbReference>
<feature type="region of interest" description="Disordered" evidence="6">
    <location>
        <begin position="60"/>
        <end position="79"/>
    </location>
</feature>
<evidence type="ECO:0000256" key="6">
    <source>
        <dbReference type="SAM" id="MobiDB-lite"/>
    </source>
</evidence>
<dbReference type="Gene3D" id="3.30.1370.120">
    <property type="match status" value="2"/>
</dbReference>
<keyword evidence="2 7" id="KW-0732">Signal</keyword>
<evidence type="ECO:0000256" key="3">
    <source>
        <dbReference type="ARBA" id="ARBA00023136"/>
    </source>
</evidence>
<reference evidence="10 11" key="1">
    <citation type="journal article" date="2019" name="Int. J. Syst. Evol. Microbiol.">
        <title>The Global Catalogue of Microorganisms (GCM) 10K type strain sequencing project: providing services to taxonomists for standard genome sequencing and annotation.</title>
        <authorList>
            <consortium name="The Broad Institute Genomics Platform"/>
            <consortium name="The Broad Institute Genome Sequencing Center for Infectious Disease"/>
            <person name="Wu L."/>
            <person name="Ma J."/>
        </authorList>
    </citation>
    <scope>NUCLEOTIDE SEQUENCE [LARGE SCALE GENOMIC DNA]</scope>
    <source>
        <strain evidence="10 11">JCM 13378</strain>
    </source>
</reference>
<feature type="domain" description="Type II/III secretion system secretin-like" evidence="8">
    <location>
        <begin position="517"/>
        <end position="677"/>
    </location>
</feature>
<organism evidence="10 11">
    <name type="scientific">Bowmanella denitrificans</name>
    <dbReference type="NCBI Taxonomy" id="366582"/>
    <lineage>
        <taxon>Bacteria</taxon>
        <taxon>Pseudomonadati</taxon>
        <taxon>Pseudomonadota</taxon>
        <taxon>Gammaproteobacteria</taxon>
        <taxon>Alteromonadales</taxon>
        <taxon>Alteromonadaceae</taxon>
        <taxon>Bowmanella</taxon>
    </lineage>
</organism>
<dbReference type="Pfam" id="PF03958">
    <property type="entry name" value="Secretin_N"/>
    <property type="match status" value="1"/>
</dbReference>
<evidence type="ECO:0000256" key="5">
    <source>
        <dbReference type="RuleBase" id="RU004004"/>
    </source>
</evidence>
<keyword evidence="3" id="KW-0472">Membrane</keyword>
<evidence type="ECO:0000313" key="11">
    <source>
        <dbReference type="Proteomes" id="UP001501757"/>
    </source>
</evidence>
<sequence>MSKNIMKNKAVFLLLAPLLTAVLTGCATSQQTGTPSDDKGDSKYRVNNIGDSFLKGGQLPAELSDEAGGDGQQQPQGGFSTLESMQKQEVVFSDRNLADAFADKAKYQVSANQMEVRDFLHYSFGQLLGVNYLLGPDLPGGSPVTLNISERISARRLFSLVEEVLNKRNMAIQYDGSVYLIVAKDPKSKVATKVGVGRELADIPKSSGKVVQVVPLLYGIKTTIKHTIEQLTDASVTIDAIQSALFVNGDVESVRRALELVQLLDSPATRGKFIGMVELAYIDPALYLEQMSTLLENEGIPNSINAPQSNNLVFVPLYQIGAVAIFSATQDLLNRVKFWTQTLDQPPKGDVKQYFVFNPRYARAKDIGESLRPLLDASYQQAARDKPTAAANAADAKGQSTGQLKTASRNLGVSNDRMTFVVDERSNALIFYSTGTEYKNVVPLVRKLDVLPKQVLMEVVIAEVNLSDSFKFGVEWALTQGDVKLSTDGAFEASGIGGLGLFAGDLTKDFARANLFASNSNINVLSRPSILVRDGVTANINIGEEVSIKGSTTNLDGGGAVESSEFRSTGITLNITPTVNAQGVVIMALNQSFSNQVPDSSGAGGNPNFFERSISTEVVAESGQTIMLAGLIDHRYNDSTSKVPGFGDLPLLGKLFKTEGDTGEKKELVLMITPKVITNMDQWSDIIARFREQLSGIQLPE</sequence>
<dbReference type="InterPro" id="IPR050810">
    <property type="entry name" value="Bact_Secretion_Sys_Channel"/>
</dbReference>
<comment type="caution">
    <text evidence="10">The sequence shown here is derived from an EMBL/GenBank/DDBJ whole genome shotgun (WGS) entry which is preliminary data.</text>
</comment>
<dbReference type="PANTHER" id="PTHR30332">
    <property type="entry name" value="PROBABLE GENERAL SECRETION PATHWAY PROTEIN D"/>
    <property type="match status" value="1"/>
</dbReference>
<evidence type="ECO:0000256" key="2">
    <source>
        <dbReference type="ARBA" id="ARBA00022729"/>
    </source>
</evidence>
<dbReference type="InterPro" id="IPR038591">
    <property type="entry name" value="NolW-like_sf"/>
</dbReference>
<dbReference type="InterPro" id="IPR004845">
    <property type="entry name" value="T2SS_GspD_CS"/>
</dbReference>
<gene>
    <name evidence="10" type="primary">gspD_2</name>
    <name evidence="10" type="ORF">GCM10009092_17720</name>
</gene>
<comment type="similarity">
    <text evidence="4">Belongs to the bacterial secretin family.</text>
</comment>
<keyword evidence="11" id="KW-1185">Reference proteome</keyword>
<evidence type="ECO:0000259" key="9">
    <source>
        <dbReference type="Pfam" id="PF03958"/>
    </source>
</evidence>
<protein>
    <submittedName>
        <fullName evidence="10">Type II secretion system secretin GspD</fullName>
    </submittedName>
</protein>
<dbReference type="EMBL" id="BAAAEI010000007">
    <property type="protein sequence ID" value="GAA0353800.1"/>
    <property type="molecule type" value="Genomic_DNA"/>
</dbReference>
<dbReference type="PRINTS" id="PR01032">
    <property type="entry name" value="PHAGEIV"/>
</dbReference>
<accession>A0ABN0X2Y5</accession>
<feature type="chain" id="PRO_5045194863" evidence="7">
    <location>
        <begin position="28"/>
        <end position="701"/>
    </location>
</feature>
<name>A0ABN0X2Y5_9ALTE</name>
<evidence type="ECO:0000259" key="8">
    <source>
        <dbReference type="Pfam" id="PF00263"/>
    </source>
</evidence>
<evidence type="ECO:0000256" key="4">
    <source>
        <dbReference type="RuleBase" id="RU004003"/>
    </source>
</evidence>
<dbReference type="InterPro" id="IPR004846">
    <property type="entry name" value="T2SS/T3SS_dom"/>
</dbReference>
<dbReference type="Proteomes" id="UP001501757">
    <property type="component" value="Unassembled WGS sequence"/>
</dbReference>
<feature type="domain" description="NolW-like" evidence="9">
    <location>
        <begin position="355"/>
        <end position="454"/>
    </location>
</feature>
<dbReference type="InterPro" id="IPR005644">
    <property type="entry name" value="NolW-like"/>
</dbReference>
<dbReference type="PROSITE" id="PS00875">
    <property type="entry name" value="T2SP_D"/>
    <property type="match status" value="1"/>
</dbReference>
<evidence type="ECO:0000313" key="10">
    <source>
        <dbReference type="EMBL" id="GAA0353800.1"/>
    </source>
</evidence>
<feature type="region of interest" description="Disordered" evidence="6">
    <location>
        <begin position="386"/>
        <end position="408"/>
    </location>
</feature>
<dbReference type="InterPro" id="IPR001775">
    <property type="entry name" value="GspD/PilQ"/>
</dbReference>
<feature type="signal peptide" evidence="7">
    <location>
        <begin position="1"/>
        <end position="27"/>
    </location>
</feature>
<keyword evidence="5" id="KW-0813">Transport</keyword>
<dbReference type="PRINTS" id="PR00811">
    <property type="entry name" value="BCTERIALGSPD"/>
</dbReference>
<comment type="subcellular location">
    <subcellularLocation>
        <location evidence="5">Cell outer membrane</location>
    </subcellularLocation>
    <subcellularLocation>
        <location evidence="1">Membrane</location>
    </subcellularLocation>
</comment>